<feature type="compositionally biased region" description="Basic and acidic residues" evidence="1">
    <location>
        <begin position="555"/>
        <end position="571"/>
    </location>
</feature>
<feature type="region of interest" description="Disordered" evidence="1">
    <location>
        <begin position="207"/>
        <end position="232"/>
    </location>
</feature>
<evidence type="ECO:0000256" key="1">
    <source>
        <dbReference type="SAM" id="MobiDB-lite"/>
    </source>
</evidence>
<feature type="region of interest" description="Disordered" evidence="1">
    <location>
        <begin position="1"/>
        <end position="91"/>
    </location>
</feature>
<accession>A0ABM6SX23</accession>
<feature type="region of interest" description="Disordered" evidence="1">
    <location>
        <begin position="454"/>
        <end position="488"/>
    </location>
</feature>
<evidence type="ECO:0000313" key="3">
    <source>
        <dbReference type="EMBL" id="AVH59174.1"/>
    </source>
</evidence>
<feature type="region of interest" description="Disordered" evidence="1">
    <location>
        <begin position="118"/>
        <end position="151"/>
    </location>
</feature>
<evidence type="ECO:0000256" key="2">
    <source>
        <dbReference type="SAM" id="Phobius"/>
    </source>
</evidence>
<sequence>MSTERPDNDATDPSEGPAEGAEGPEGPSEGGVGPDERGVGSDERGVGPKERAEGPAEGAQSPAEGAQSPAEGTQGPAGNAEPVTSRRRHSPAVVASVAAAVLLVGGGGAYIAATVSGGSGNDRSSAPGGTGTPPPLALEGYGGEGGTSGTDGATGTNGIAPGEPNPYGATYRADGKLPGGPDAAPVYGAKGEVTKADAARLAKALGLKGTPTPAGDSWTVGSTKDGSQPHLRVNRNAPGTWTFSSYLPGADNCPKGKLCNPVGSSGLARMRPAAVSEEEARKAAAPVLKAIGQDDAKLDASQLMNDDRVRVVNADPVIGGLPTYGWTTGLQVDSEGKVFSGSGRLKTPVKGDTYPVIGAQKTLDLMNNRSASDGGGTGVGGCASPVPLTDGSEMPCELATAPPKPQSLTVEKATFGLATHLADGRQTLVPSWLFDVQTPGTDDSFTVTHPAVDPRYLATPAPPGDPSAQPSPSPTAPGDEPTSAPSTRDVTVQGYTVDGKDLTVSFTGGVCADYSASASETSDKVTVTVTEKPWKDKVCILIAMVYEKTVHLDQPLGDREVVGSDGRKIPEGKLPGPESVQPR</sequence>
<evidence type="ECO:0000313" key="4">
    <source>
        <dbReference type="Proteomes" id="UP000238413"/>
    </source>
</evidence>
<proteinExistence type="predicted"/>
<keyword evidence="2" id="KW-1133">Transmembrane helix</keyword>
<keyword evidence="2" id="KW-0472">Membrane</keyword>
<keyword evidence="2" id="KW-0812">Transmembrane</keyword>
<feature type="compositionally biased region" description="Pro residues" evidence="1">
    <location>
        <begin position="460"/>
        <end position="475"/>
    </location>
</feature>
<feature type="compositionally biased region" description="Basic and acidic residues" evidence="1">
    <location>
        <begin position="34"/>
        <end position="54"/>
    </location>
</feature>
<reference evidence="3 4" key="1">
    <citation type="submission" date="2018-02" db="EMBL/GenBank/DDBJ databases">
        <title>Complete genome sequence of Streptomyces dengpaensis, the producer of angucyclines.</title>
        <authorList>
            <person name="Yumei L."/>
        </authorList>
    </citation>
    <scope>NUCLEOTIDE SEQUENCE [LARGE SCALE GENOMIC DNA]</scope>
    <source>
        <strain evidence="3 4">XZHG99</strain>
    </source>
</reference>
<feature type="region of interest" description="Disordered" evidence="1">
    <location>
        <begin position="555"/>
        <end position="583"/>
    </location>
</feature>
<feature type="compositionally biased region" description="Low complexity" evidence="1">
    <location>
        <begin position="13"/>
        <end position="27"/>
    </location>
</feature>
<feature type="transmembrane region" description="Helical" evidence="2">
    <location>
        <begin position="92"/>
        <end position="113"/>
    </location>
</feature>
<protein>
    <recommendedName>
        <fullName evidence="5">Large membrane protein</fullName>
    </recommendedName>
</protein>
<name>A0ABM6SX23_9ACTN</name>
<dbReference type="EMBL" id="CP026652">
    <property type="protein sequence ID" value="AVH59174.1"/>
    <property type="molecule type" value="Genomic_DNA"/>
</dbReference>
<evidence type="ECO:0008006" key="5">
    <source>
        <dbReference type="Google" id="ProtNLM"/>
    </source>
</evidence>
<dbReference type="RefSeq" id="WP_099500917.1">
    <property type="nucleotide sequence ID" value="NZ_CP026652.1"/>
</dbReference>
<dbReference type="Proteomes" id="UP000238413">
    <property type="component" value="Chromosome"/>
</dbReference>
<gene>
    <name evidence="3" type="ORF">C4B68_29385</name>
</gene>
<keyword evidence="4" id="KW-1185">Reference proteome</keyword>
<organism evidence="3 4">
    <name type="scientific">Streptomyces dengpaensis</name>
    <dbReference type="NCBI Taxonomy" id="2049881"/>
    <lineage>
        <taxon>Bacteria</taxon>
        <taxon>Bacillati</taxon>
        <taxon>Actinomycetota</taxon>
        <taxon>Actinomycetes</taxon>
        <taxon>Kitasatosporales</taxon>
        <taxon>Streptomycetaceae</taxon>
        <taxon>Streptomyces</taxon>
    </lineage>
</organism>
<feature type="compositionally biased region" description="Gly residues" evidence="1">
    <location>
        <begin position="140"/>
        <end position="149"/>
    </location>
</feature>